<accession>A0A437QIK6</accession>
<feature type="transmembrane region" description="Helical" evidence="1">
    <location>
        <begin position="55"/>
        <end position="84"/>
    </location>
</feature>
<name>A0A437QIK6_9GAMM</name>
<dbReference type="OrthoDB" id="5988692at2"/>
<comment type="caution">
    <text evidence="2">The sequence shown here is derived from an EMBL/GenBank/DDBJ whole genome shotgun (WGS) entry which is preliminary data.</text>
</comment>
<proteinExistence type="predicted"/>
<sequence>MGYVICFFSMLWALVWLAQSMARHGKQIWGKALPDSAERKRRSCGWLLLGLNFLLLWYLLGLALALLIWLGYATIASLIIALVLSYQPRWLRLPGL</sequence>
<dbReference type="InterPro" id="IPR021762">
    <property type="entry name" value="DUF3325"/>
</dbReference>
<dbReference type="EMBL" id="SACS01000019">
    <property type="protein sequence ID" value="RVU34359.1"/>
    <property type="molecule type" value="Genomic_DNA"/>
</dbReference>
<evidence type="ECO:0000313" key="3">
    <source>
        <dbReference type="Proteomes" id="UP000283077"/>
    </source>
</evidence>
<reference evidence="2 3" key="1">
    <citation type="submission" date="2019-01" db="EMBL/GenBank/DDBJ databases">
        <authorList>
            <person name="Chen W.-M."/>
        </authorList>
    </citation>
    <scope>NUCLEOTIDE SEQUENCE [LARGE SCALE GENOMIC DNA]</scope>
    <source>
        <strain evidence="2 3">KYPC3</strain>
    </source>
</reference>
<organism evidence="2 3">
    <name type="scientific">Rheinheimera riviphila</name>
    <dbReference type="NCBI Taxonomy" id="1834037"/>
    <lineage>
        <taxon>Bacteria</taxon>
        <taxon>Pseudomonadati</taxon>
        <taxon>Pseudomonadota</taxon>
        <taxon>Gammaproteobacteria</taxon>
        <taxon>Chromatiales</taxon>
        <taxon>Chromatiaceae</taxon>
        <taxon>Rheinheimera</taxon>
    </lineage>
</organism>
<keyword evidence="1" id="KW-0812">Transmembrane</keyword>
<evidence type="ECO:0000313" key="2">
    <source>
        <dbReference type="EMBL" id="RVU34359.1"/>
    </source>
</evidence>
<keyword evidence="1" id="KW-1133">Transmembrane helix</keyword>
<dbReference type="Proteomes" id="UP000283077">
    <property type="component" value="Unassembled WGS sequence"/>
</dbReference>
<dbReference type="AlphaFoldDB" id="A0A437QIK6"/>
<protein>
    <submittedName>
        <fullName evidence="2">DUF3325 family protein</fullName>
    </submittedName>
</protein>
<keyword evidence="3" id="KW-1185">Reference proteome</keyword>
<dbReference type="Pfam" id="PF11804">
    <property type="entry name" value="DUF3325"/>
    <property type="match status" value="1"/>
</dbReference>
<evidence type="ECO:0000256" key="1">
    <source>
        <dbReference type="SAM" id="Phobius"/>
    </source>
</evidence>
<dbReference type="RefSeq" id="WP_127700331.1">
    <property type="nucleotide sequence ID" value="NZ_SACS01000019.1"/>
</dbReference>
<keyword evidence="1" id="KW-0472">Membrane</keyword>
<gene>
    <name evidence="2" type="ORF">EOE67_15950</name>
</gene>